<evidence type="ECO:0000256" key="11">
    <source>
        <dbReference type="PROSITE-ProRule" id="PRU00278"/>
    </source>
</evidence>
<dbReference type="PROSITE" id="PS50198">
    <property type="entry name" value="PPIC_PPIASE_2"/>
    <property type="match status" value="1"/>
</dbReference>
<keyword evidence="5 12" id="KW-1133">Transmembrane helix</keyword>
<accession>A0ABU9TU42</accession>
<evidence type="ECO:0000256" key="10">
    <source>
        <dbReference type="ARBA" id="ARBA00042775"/>
    </source>
</evidence>
<feature type="transmembrane region" description="Helical" evidence="12">
    <location>
        <begin position="12"/>
        <end position="30"/>
    </location>
</feature>
<comment type="similarity">
    <text evidence="8">Belongs to the PpiD chaperone family.</text>
</comment>
<keyword evidence="2" id="KW-1003">Cell membrane</keyword>
<evidence type="ECO:0000313" key="15">
    <source>
        <dbReference type="Proteomes" id="UP001449225"/>
    </source>
</evidence>
<keyword evidence="6 12" id="KW-0472">Membrane</keyword>
<dbReference type="InterPro" id="IPR000297">
    <property type="entry name" value="PPIase_PpiC"/>
</dbReference>
<dbReference type="SUPFAM" id="SSF54534">
    <property type="entry name" value="FKBP-like"/>
    <property type="match status" value="1"/>
</dbReference>
<keyword evidence="15" id="KW-1185">Reference proteome</keyword>
<dbReference type="InterPro" id="IPR023058">
    <property type="entry name" value="PPIase_PpiC_CS"/>
</dbReference>
<proteinExistence type="inferred from homology"/>
<evidence type="ECO:0000313" key="14">
    <source>
        <dbReference type="EMBL" id="MEM5537205.1"/>
    </source>
</evidence>
<dbReference type="Pfam" id="PF00639">
    <property type="entry name" value="Rotamase"/>
    <property type="match status" value="1"/>
</dbReference>
<dbReference type="InterPro" id="IPR052029">
    <property type="entry name" value="PpiD_chaperone"/>
</dbReference>
<dbReference type="Gene3D" id="3.10.50.40">
    <property type="match status" value="1"/>
</dbReference>
<evidence type="ECO:0000256" key="9">
    <source>
        <dbReference type="ARBA" id="ARBA00040743"/>
    </source>
</evidence>
<evidence type="ECO:0000256" key="7">
    <source>
        <dbReference type="ARBA" id="ARBA00023186"/>
    </source>
</evidence>
<dbReference type="Pfam" id="PF13624">
    <property type="entry name" value="SurA_N_3"/>
    <property type="match status" value="1"/>
</dbReference>
<evidence type="ECO:0000256" key="3">
    <source>
        <dbReference type="ARBA" id="ARBA00022519"/>
    </source>
</evidence>
<organism evidence="14 15">
    <name type="scientific">Neptuniibacter pectenicola</name>
    <dbReference type="NCBI Taxonomy" id="1806669"/>
    <lineage>
        <taxon>Bacteria</taxon>
        <taxon>Pseudomonadati</taxon>
        <taxon>Pseudomonadota</taxon>
        <taxon>Gammaproteobacteria</taxon>
        <taxon>Oceanospirillales</taxon>
        <taxon>Oceanospirillaceae</taxon>
        <taxon>Neptuniibacter</taxon>
    </lineage>
</organism>
<dbReference type="RefSeq" id="WP_342854690.1">
    <property type="nucleotide sequence ID" value="NZ_JBBMRA010000012.1"/>
</dbReference>
<dbReference type="InterPro" id="IPR046357">
    <property type="entry name" value="PPIase_dom_sf"/>
</dbReference>
<keyword evidence="3" id="KW-0997">Cell inner membrane</keyword>
<evidence type="ECO:0000256" key="2">
    <source>
        <dbReference type="ARBA" id="ARBA00022475"/>
    </source>
</evidence>
<reference evidence="14 15" key="1">
    <citation type="submission" date="2024-03" db="EMBL/GenBank/DDBJ databases">
        <title>Community enrichment and isolation of bacterial strains for fucoidan degradation.</title>
        <authorList>
            <person name="Sichert A."/>
        </authorList>
    </citation>
    <scope>NUCLEOTIDE SEQUENCE [LARGE SCALE GENOMIC DNA]</scope>
    <source>
        <strain evidence="14 15">AS76</strain>
    </source>
</reference>
<keyword evidence="11" id="KW-0413">Isomerase</keyword>
<evidence type="ECO:0000256" key="6">
    <source>
        <dbReference type="ARBA" id="ARBA00023136"/>
    </source>
</evidence>
<dbReference type="EMBL" id="JBBMRA010000012">
    <property type="protein sequence ID" value="MEM5537205.1"/>
    <property type="molecule type" value="Genomic_DNA"/>
</dbReference>
<keyword evidence="7" id="KW-0143">Chaperone</keyword>
<feature type="domain" description="PpiC" evidence="13">
    <location>
        <begin position="266"/>
        <end position="366"/>
    </location>
</feature>
<dbReference type="Gene3D" id="1.10.4030.10">
    <property type="entry name" value="Porin chaperone SurA, peptide-binding domain"/>
    <property type="match status" value="1"/>
</dbReference>
<evidence type="ECO:0000256" key="5">
    <source>
        <dbReference type="ARBA" id="ARBA00022989"/>
    </source>
</evidence>
<dbReference type="InterPro" id="IPR027304">
    <property type="entry name" value="Trigger_fact/SurA_dom_sf"/>
</dbReference>
<name>A0ABU9TU42_9GAMM</name>
<keyword evidence="4 12" id="KW-0812">Transmembrane</keyword>
<protein>
    <recommendedName>
        <fullName evidence="9">Periplasmic chaperone PpiD</fullName>
    </recommendedName>
    <alternativeName>
        <fullName evidence="10">Periplasmic folding chaperone</fullName>
    </alternativeName>
</protein>
<evidence type="ECO:0000256" key="12">
    <source>
        <dbReference type="SAM" id="Phobius"/>
    </source>
</evidence>
<dbReference type="PROSITE" id="PS01096">
    <property type="entry name" value="PPIC_PPIASE_1"/>
    <property type="match status" value="1"/>
</dbReference>
<comment type="caution">
    <text evidence="14">The sequence shown here is derived from an EMBL/GenBank/DDBJ whole genome shotgun (WGS) entry which is preliminary data.</text>
</comment>
<sequence length="628" mass="68802">MLQSIRDNSQGIIAKIIVGLIAVTFALFGVESLVSLTAGSNSPATVNGEEISQQDLIQGVQLQKRQMLSQMGEDADPALLDDNLISNMVLEGLIEQSVLVQSATDQGLSFSDAMIDQLILTTPDFQQDGQFNRAQFEAVLRNAGLTPMMYRNLVRKEKVTEQERAAFMLSAFTLPSELKTIAQLDSQTRDLRYFTLPAESVRASIEVSDEEIADYFDKHRTEFLTDEQVAIEYLLLERDVLASEITVTDEQLQNAYQLLVDTFQAQELRHSAHILVAISDEQDDAAAKAKADALVERLAAGEAFEALAKAESDDPASAEMGGDLGVNAKGVFSSEFEGALFALEKGQTTSTPIRTEFGYHIIKLIDVEETETPTFAEAKADLESDLLTQLSEEAYVAQLERLADISFSSGDLVEPSETLELEIHKTDLFARSGDEDEITANPKVLSVAFDGELIKEGLNSTPIELDSGRAVVLRVVQHELPREKTIDEVSANIKDTLIDEKVSQALTAQADGIIAKLKQGESLENVASGATVMTLAGVARSQQDLAQELRTAAFKLPKPAADSISYTAVDMLDGSKSILVLDNVIDAEIDLKPEEISYMSMMLSNRKGQQDYQDYITQLKENAEVERL</sequence>
<keyword evidence="11" id="KW-0697">Rotamase</keyword>
<dbReference type="SUPFAM" id="SSF109998">
    <property type="entry name" value="Triger factor/SurA peptide-binding domain-like"/>
    <property type="match status" value="1"/>
</dbReference>
<evidence type="ECO:0000256" key="8">
    <source>
        <dbReference type="ARBA" id="ARBA00038408"/>
    </source>
</evidence>
<gene>
    <name evidence="14" type="ORF">WNY58_12480</name>
</gene>
<evidence type="ECO:0000256" key="4">
    <source>
        <dbReference type="ARBA" id="ARBA00022692"/>
    </source>
</evidence>
<dbReference type="PANTHER" id="PTHR47529">
    <property type="entry name" value="PEPTIDYL-PROLYL CIS-TRANS ISOMERASE D"/>
    <property type="match status" value="1"/>
</dbReference>
<dbReference type="Proteomes" id="UP001449225">
    <property type="component" value="Unassembled WGS sequence"/>
</dbReference>
<dbReference type="PANTHER" id="PTHR47529:SF1">
    <property type="entry name" value="PERIPLASMIC CHAPERONE PPID"/>
    <property type="match status" value="1"/>
</dbReference>
<comment type="subcellular location">
    <subcellularLocation>
        <location evidence="1">Cell inner membrane</location>
        <topology evidence="1">Single-pass type II membrane protein</topology>
        <orientation evidence="1">Periplasmic side</orientation>
    </subcellularLocation>
</comment>
<evidence type="ECO:0000259" key="13">
    <source>
        <dbReference type="PROSITE" id="PS50198"/>
    </source>
</evidence>
<evidence type="ECO:0000256" key="1">
    <source>
        <dbReference type="ARBA" id="ARBA00004382"/>
    </source>
</evidence>